<feature type="region of interest" description="Disordered" evidence="1">
    <location>
        <begin position="75"/>
        <end position="184"/>
    </location>
</feature>
<reference evidence="2" key="1">
    <citation type="submission" date="2021-03" db="EMBL/GenBank/DDBJ databases">
        <authorList>
            <person name="Tagirdzhanova G."/>
        </authorList>
    </citation>
    <scope>NUCLEOTIDE SEQUENCE</scope>
</reference>
<dbReference type="EMBL" id="CAJPDT010000127">
    <property type="protein sequence ID" value="CAF9940097.1"/>
    <property type="molecule type" value="Genomic_DNA"/>
</dbReference>
<keyword evidence="3" id="KW-1185">Reference proteome</keyword>
<organism evidence="2 3">
    <name type="scientific">Imshaugia aleurites</name>
    <dbReference type="NCBI Taxonomy" id="172621"/>
    <lineage>
        <taxon>Eukaryota</taxon>
        <taxon>Fungi</taxon>
        <taxon>Dikarya</taxon>
        <taxon>Ascomycota</taxon>
        <taxon>Pezizomycotina</taxon>
        <taxon>Lecanoromycetes</taxon>
        <taxon>OSLEUM clade</taxon>
        <taxon>Lecanoromycetidae</taxon>
        <taxon>Lecanorales</taxon>
        <taxon>Lecanorineae</taxon>
        <taxon>Parmeliaceae</taxon>
        <taxon>Imshaugia</taxon>
    </lineage>
</organism>
<gene>
    <name evidence="2" type="ORF">IMSHALPRED_001749</name>
</gene>
<protein>
    <submittedName>
        <fullName evidence="2">Uncharacterized protein</fullName>
    </submittedName>
</protein>
<feature type="compositionally biased region" description="Polar residues" evidence="1">
    <location>
        <begin position="91"/>
        <end position="115"/>
    </location>
</feature>
<dbReference type="Proteomes" id="UP000664534">
    <property type="component" value="Unassembled WGS sequence"/>
</dbReference>
<dbReference type="AlphaFoldDB" id="A0A8H3PG48"/>
<sequence>MGSIRDPPFQDYFTIVKPASFRSKIDPNLSIATSLPVPKTPLHSHHGAGLIAFRMSSFTAKNYSSTTYTTTRPEPVYRTVLIEPPKKPSNKPRTNGQWTRPISNSQSGTKPTASIKQRKIEQVTTASYSAREPSTVKSPPPKNHTIGNSEPKEKAAAAKQQPSHQNSDLNKQQTSDHPISKLSCEPKVYPQTSVETLRIPCDNSPCRITYIPLTAFNPRDTGSDDCMKKEEWLTRFPNVKLMDQSTFSWNERQLLYLPFKDLDRFIEGFHLLYVCYEKKTRLPRNRYLEKLSGVHMYGDSFLFKMSNSYASSEPDYLPLRVNPSEAQESGGKIEVMLKEILS</sequence>
<proteinExistence type="predicted"/>
<feature type="compositionally biased region" description="Polar residues" evidence="1">
    <location>
        <begin position="164"/>
        <end position="177"/>
    </location>
</feature>
<evidence type="ECO:0000256" key="1">
    <source>
        <dbReference type="SAM" id="MobiDB-lite"/>
    </source>
</evidence>
<name>A0A8H3PG48_9LECA</name>
<accession>A0A8H3PG48</accession>
<evidence type="ECO:0000313" key="3">
    <source>
        <dbReference type="Proteomes" id="UP000664534"/>
    </source>
</evidence>
<dbReference type="OrthoDB" id="10422917at2759"/>
<comment type="caution">
    <text evidence="2">The sequence shown here is derived from an EMBL/GenBank/DDBJ whole genome shotgun (WGS) entry which is preliminary data.</text>
</comment>
<evidence type="ECO:0000313" key="2">
    <source>
        <dbReference type="EMBL" id="CAF9940097.1"/>
    </source>
</evidence>